<dbReference type="EMBL" id="SJPV01000005">
    <property type="protein sequence ID" value="TWU37348.1"/>
    <property type="molecule type" value="Genomic_DNA"/>
</dbReference>
<evidence type="ECO:0000313" key="3">
    <source>
        <dbReference type="Proteomes" id="UP000319143"/>
    </source>
</evidence>
<name>A0A5C6DKQ3_9BACT</name>
<reference evidence="2 3" key="1">
    <citation type="submission" date="2019-02" db="EMBL/GenBank/DDBJ databases">
        <title>Deep-cultivation of Planctomycetes and their phenomic and genomic characterization uncovers novel biology.</title>
        <authorList>
            <person name="Wiegand S."/>
            <person name="Jogler M."/>
            <person name="Boedeker C."/>
            <person name="Pinto D."/>
            <person name="Vollmers J."/>
            <person name="Rivas-Marin E."/>
            <person name="Kohn T."/>
            <person name="Peeters S.H."/>
            <person name="Heuer A."/>
            <person name="Rast P."/>
            <person name="Oberbeckmann S."/>
            <person name="Bunk B."/>
            <person name="Jeske O."/>
            <person name="Meyerdierks A."/>
            <person name="Storesund J.E."/>
            <person name="Kallscheuer N."/>
            <person name="Luecker S."/>
            <person name="Lage O.M."/>
            <person name="Pohl T."/>
            <person name="Merkel B.J."/>
            <person name="Hornburger P."/>
            <person name="Mueller R.-W."/>
            <person name="Bruemmer F."/>
            <person name="Labrenz M."/>
            <person name="Spormann A.M."/>
            <person name="Op Den Camp H."/>
            <person name="Overmann J."/>
            <person name="Amann R."/>
            <person name="Jetten M.S.M."/>
            <person name="Mascher T."/>
            <person name="Medema M.H."/>
            <person name="Devos D.P."/>
            <person name="Kaster A.-K."/>
            <person name="Ovreas L."/>
            <person name="Rohde M."/>
            <person name="Galperin M.Y."/>
            <person name="Jogler C."/>
        </authorList>
    </citation>
    <scope>NUCLEOTIDE SEQUENCE [LARGE SCALE GENOMIC DNA]</scope>
    <source>
        <strain evidence="2 3">Poly41</strain>
    </source>
</reference>
<feature type="transmembrane region" description="Helical" evidence="1">
    <location>
        <begin position="283"/>
        <end position="305"/>
    </location>
</feature>
<dbReference type="RefSeq" id="WP_146527710.1">
    <property type="nucleotide sequence ID" value="NZ_SJPV01000005.1"/>
</dbReference>
<keyword evidence="1" id="KW-0472">Membrane</keyword>
<evidence type="ECO:0000313" key="2">
    <source>
        <dbReference type="EMBL" id="TWU37348.1"/>
    </source>
</evidence>
<dbReference type="OrthoDB" id="271683at2"/>
<evidence type="ECO:0000256" key="1">
    <source>
        <dbReference type="SAM" id="Phobius"/>
    </source>
</evidence>
<sequence>MSLDDFETFADELSELFDASVEIERCVRREMGGTTIAIVDIRVSRTAQGTDSSPTTIRTRQTAVVLSEPTLDLPKFDLSPATSGLMGKMVGWFGDIGYLKFDDSPDFMSHYRLHAWSEAPTRILFTPAIREHFSLSPGWGLRGSANRLVVFRPNQLVAEDQQDEFVHEALLILSLLQEGEEELDQHPEVRRETTPADVAATADRMTGVVGEMYRRQLRAIRCTTEELETWLQSATPRKIPAGIRTQVIGNNMIMVIMGFVFGLVGLTAGGLTILWAKHDQDKMVGALLLIVFLVAGCLMSFVTLYHRRRKTRLLCDGELIHGNILRIDEPPDRGSQSYHEVRLEYVIEGETRQRNESVMGIVAERAKKMRAAGEKVRILVDPEDHRHIVCADLLVIFD</sequence>
<keyword evidence="1" id="KW-0812">Transmembrane</keyword>
<accession>A0A5C6DKQ3</accession>
<gene>
    <name evidence="2" type="ORF">Poly41_34780</name>
</gene>
<keyword evidence="3" id="KW-1185">Reference proteome</keyword>
<comment type="caution">
    <text evidence="2">The sequence shown here is derived from an EMBL/GenBank/DDBJ whole genome shotgun (WGS) entry which is preliminary data.</text>
</comment>
<keyword evidence="1" id="KW-1133">Transmembrane helix</keyword>
<organism evidence="2 3">
    <name type="scientific">Novipirellula artificiosorum</name>
    <dbReference type="NCBI Taxonomy" id="2528016"/>
    <lineage>
        <taxon>Bacteria</taxon>
        <taxon>Pseudomonadati</taxon>
        <taxon>Planctomycetota</taxon>
        <taxon>Planctomycetia</taxon>
        <taxon>Pirellulales</taxon>
        <taxon>Pirellulaceae</taxon>
        <taxon>Novipirellula</taxon>
    </lineage>
</organism>
<proteinExistence type="predicted"/>
<dbReference type="AlphaFoldDB" id="A0A5C6DKQ3"/>
<protein>
    <submittedName>
        <fullName evidence="2">Uncharacterized protein</fullName>
    </submittedName>
</protein>
<dbReference type="Proteomes" id="UP000319143">
    <property type="component" value="Unassembled WGS sequence"/>
</dbReference>
<feature type="transmembrane region" description="Helical" evidence="1">
    <location>
        <begin position="253"/>
        <end position="277"/>
    </location>
</feature>